<keyword evidence="2" id="KW-1185">Reference proteome</keyword>
<dbReference type="AlphaFoldDB" id="A0A8H3FKE2"/>
<accession>A0A8H3FKE2</accession>
<name>A0A8H3FKE2_9LECA</name>
<gene>
    <name evidence="1" type="ORF">GOMPHAMPRED_003798</name>
</gene>
<evidence type="ECO:0000313" key="1">
    <source>
        <dbReference type="EMBL" id="CAF9925034.1"/>
    </source>
</evidence>
<dbReference type="EMBL" id="CAJPDQ010000022">
    <property type="protein sequence ID" value="CAF9925034.1"/>
    <property type="molecule type" value="Genomic_DNA"/>
</dbReference>
<proteinExistence type="predicted"/>
<evidence type="ECO:0000313" key="2">
    <source>
        <dbReference type="Proteomes" id="UP000664169"/>
    </source>
</evidence>
<reference evidence="1" key="1">
    <citation type="submission" date="2021-03" db="EMBL/GenBank/DDBJ databases">
        <authorList>
            <person name="Tagirdzhanova G."/>
        </authorList>
    </citation>
    <scope>NUCLEOTIDE SEQUENCE</scope>
</reference>
<sequence length="296" mass="32701">MASYPYVGNGPYCYANCLAMMLGANAPSSSVIEVATCSPFGMQIIEGLPFFDPTNWDPLIALDDTLKTLGWSSKEFIGKDAENALKELKSKLHTGPVFVGPVDLSYLSYQPGPRGADHYVVVLVVDDMVHLHDPNGHPYAILPVKDFLSAWGASLPYGQPFTMRYDFRKLEDVTEDEIIRRTLPNARRWLSEGNNREAAETAAKLVKNWHPALYGHMTEFAIRVGARRVADAAICLERIGYRNASKIMTEQAKLLGSLQYHVRVKNSTTSAEVLSHLGLTYEPLVQALKGDQGLSA</sequence>
<protein>
    <recommendedName>
        <fullName evidence="3">RADC family protein</fullName>
    </recommendedName>
</protein>
<evidence type="ECO:0008006" key="3">
    <source>
        <dbReference type="Google" id="ProtNLM"/>
    </source>
</evidence>
<comment type="caution">
    <text evidence="1">The sequence shown here is derived from an EMBL/GenBank/DDBJ whole genome shotgun (WGS) entry which is preliminary data.</text>
</comment>
<organism evidence="1 2">
    <name type="scientific">Gomphillus americanus</name>
    <dbReference type="NCBI Taxonomy" id="1940652"/>
    <lineage>
        <taxon>Eukaryota</taxon>
        <taxon>Fungi</taxon>
        <taxon>Dikarya</taxon>
        <taxon>Ascomycota</taxon>
        <taxon>Pezizomycotina</taxon>
        <taxon>Lecanoromycetes</taxon>
        <taxon>OSLEUM clade</taxon>
        <taxon>Ostropomycetidae</taxon>
        <taxon>Ostropales</taxon>
        <taxon>Graphidaceae</taxon>
        <taxon>Gomphilloideae</taxon>
        <taxon>Gomphillus</taxon>
    </lineage>
</organism>
<dbReference type="Proteomes" id="UP000664169">
    <property type="component" value="Unassembled WGS sequence"/>
</dbReference>
<dbReference type="OrthoDB" id="4998787at2759"/>